<evidence type="ECO:0000313" key="2">
    <source>
        <dbReference type="Proteomes" id="UP000054843"/>
    </source>
</evidence>
<name>A0A0V1N387_9BILA</name>
<organism evidence="1 2">
    <name type="scientific">Trichinella papuae</name>
    <dbReference type="NCBI Taxonomy" id="268474"/>
    <lineage>
        <taxon>Eukaryota</taxon>
        <taxon>Metazoa</taxon>
        <taxon>Ecdysozoa</taxon>
        <taxon>Nematoda</taxon>
        <taxon>Enoplea</taxon>
        <taxon>Dorylaimia</taxon>
        <taxon>Trichinellida</taxon>
        <taxon>Trichinellidae</taxon>
        <taxon>Trichinella</taxon>
    </lineage>
</organism>
<sequence>MVSWAFHGPMVAGDALRDSLTSLDRCPAGFSDPQPCFTASPVQLGRDAREYIFELPAIGASKITERLHGFQKSRDSTVTFIICFCQSRLSGAVFPEIRCFHRAVYNRKPNRKTV</sequence>
<comment type="caution">
    <text evidence="1">The sequence shown here is derived from an EMBL/GenBank/DDBJ whole genome shotgun (WGS) entry which is preliminary data.</text>
</comment>
<dbReference type="AlphaFoldDB" id="A0A0V1N387"/>
<reference evidence="1 2" key="1">
    <citation type="submission" date="2015-01" db="EMBL/GenBank/DDBJ databases">
        <title>Evolution of Trichinella species and genotypes.</title>
        <authorList>
            <person name="Korhonen P.K."/>
            <person name="Edoardo P."/>
            <person name="Giuseppe L.R."/>
            <person name="Gasser R.B."/>
        </authorList>
    </citation>
    <scope>NUCLEOTIDE SEQUENCE [LARGE SCALE GENOMIC DNA]</scope>
    <source>
        <strain evidence="1">ISS1980</strain>
    </source>
</reference>
<evidence type="ECO:0000313" key="1">
    <source>
        <dbReference type="EMBL" id="KRZ78436.1"/>
    </source>
</evidence>
<protein>
    <submittedName>
        <fullName evidence="1">Uncharacterized protein</fullName>
    </submittedName>
</protein>
<dbReference type="Proteomes" id="UP000054843">
    <property type="component" value="Unassembled WGS sequence"/>
</dbReference>
<keyword evidence="2" id="KW-1185">Reference proteome</keyword>
<gene>
    <name evidence="1" type="ORF">T10_4575</name>
</gene>
<accession>A0A0V1N387</accession>
<proteinExistence type="predicted"/>
<dbReference type="EMBL" id="JYDO01000012">
    <property type="protein sequence ID" value="KRZ78436.1"/>
    <property type="molecule type" value="Genomic_DNA"/>
</dbReference>